<keyword evidence="1" id="KW-0472">Membrane</keyword>
<dbReference type="Proteomes" id="UP000284178">
    <property type="component" value="Unassembled WGS sequence"/>
</dbReference>
<keyword evidence="1" id="KW-1133">Transmembrane helix</keyword>
<sequence>MSFARRYGIPFLIMIVSGLIVRLFNLYLPVSIRSTLVSIAIAVSLFAFGLSLHIHKKRRDESWFKKLVISFFLMFFLLWDLGYIVFPQLKSIFNFLGIQGFVIYMVYVYCGWAFFD</sequence>
<proteinExistence type="predicted"/>
<feature type="transmembrane region" description="Helical" evidence="1">
    <location>
        <begin position="7"/>
        <end position="28"/>
    </location>
</feature>
<reference evidence="2 3" key="1">
    <citation type="submission" date="2018-08" db="EMBL/GenBank/DDBJ databases">
        <title>A genome reference for cultivated species of the human gut microbiota.</title>
        <authorList>
            <person name="Zou Y."/>
            <person name="Xue W."/>
            <person name="Luo G."/>
        </authorList>
    </citation>
    <scope>NUCLEOTIDE SEQUENCE [LARGE SCALE GENOMIC DNA]</scope>
    <source>
        <strain evidence="2 3">AF24-29</strain>
    </source>
</reference>
<keyword evidence="3" id="KW-1185">Reference proteome</keyword>
<feature type="transmembrane region" description="Helical" evidence="1">
    <location>
        <begin position="34"/>
        <end position="55"/>
    </location>
</feature>
<keyword evidence="1" id="KW-0812">Transmembrane</keyword>
<name>A0A412G4Q1_9FIRM</name>
<evidence type="ECO:0000256" key="1">
    <source>
        <dbReference type="SAM" id="Phobius"/>
    </source>
</evidence>
<evidence type="ECO:0000313" key="3">
    <source>
        <dbReference type="Proteomes" id="UP000284178"/>
    </source>
</evidence>
<protein>
    <submittedName>
        <fullName evidence="2">Uncharacterized protein</fullName>
    </submittedName>
</protein>
<feature type="transmembrane region" description="Helical" evidence="1">
    <location>
        <begin position="67"/>
        <end position="86"/>
    </location>
</feature>
<evidence type="ECO:0000313" key="2">
    <source>
        <dbReference type="EMBL" id="RGR75638.1"/>
    </source>
</evidence>
<dbReference type="AlphaFoldDB" id="A0A412G4Q1"/>
<accession>A0A412G4Q1</accession>
<gene>
    <name evidence="2" type="ORF">DWY25_05225</name>
</gene>
<comment type="caution">
    <text evidence="2">The sequence shown here is derived from an EMBL/GenBank/DDBJ whole genome shotgun (WGS) entry which is preliminary data.</text>
</comment>
<dbReference type="EMBL" id="QRUP01000004">
    <property type="protein sequence ID" value="RGR75638.1"/>
    <property type="molecule type" value="Genomic_DNA"/>
</dbReference>
<dbReference type="RefSeq" id="WP_117894362.1">
    <property type="nucleotide sequence ID" value="NZ_CABJCV010000004.1"/>
</dbReference>
<feature type="transmembrane region" description="Helical" evidence="1">
    <location>
        <begin position="92"/>
        <end position="115"/>
    </location>
</feature>
<organism evidence="2 3">
    <name type="scientific">Holdemania filiformis</name>
    <dbReference type="NCBI Taxonomy" id="61171"/>
    <lineage>
        <taxon>Bacteria</taxon>
        <taxon>Bacillati</taxon>
        <taxon>Bacillota</taxon>
        <taxon>Erysipelotrichia</taxon>
        <taxon>Erysipelotrichales</taxon>
        <taxon>Erysipelotrichaceae</taxon>
        <taxon>Holdemania</taxon>
    </lineage>
</organism>
<dbReference type="GeneID" id="83014806"/>